<sequence length="282" mass="30884">MVISGALRKLAAREALAECELLVAAPTAWPLPPSDPEPRSAPAPKNAWPVTEIAVGEAGVIREATAAAPAAEKAPSPPARQTPSPQERVRDRPEPQGDSGRGYAEVLDFKSALIESTALTDPLLRRFVERQRLERQRSGAGGDELPESAGKVVMLVAHRFADARQRLADWDRRLDAHLQQRVALVGDASWRQVAESDPVMRGLLAWFDSCQRRFDWTLLVADGMDETAARVAERCDAVYGLVVDDADWPLRHEAHTEIVQWGVEPAGVMTLQWGATPTRRAA</sequence>
<feature type="compositionally biased region" description="Low complexity" evidence="1">
    <location>
        <begin position="64"/>
        <end position="74"/>
    </location>
</feature>
<gene>
    <name evidence="2" type="ORF">Mal64_19270</name>
</gene>
<proteinExistence type="predicted"/>
<name>A0A5C5ZMX3_9BACT</name>
<dbReference type="AlphaFoldDB" id="A0A5C5ZMX3"/>
<dbReference type="RefSeq" id="WP_197525619.1">
    <property type="nucleotide sequence ID" value="NZ_SJPQ01000002.1"/>
</dbReference>
<feature type="compositionally biased region" description="Pro residues" evidence="1">
    <location>
        <begin position="29"/>
        <end position="41"/>
    </location>
</feature>
<evidence type="ECO:0000313" key="3">
    <source>
        <dbReference type="Proteomes" id="UP000315440"/>
    </source>
</evidence>
<evidence type="ECO:0000313" key="2">
    <source>
        <dbReference type="EMBL" id="TWT88446.1"/>
    </source>
</evidence>
<keyword evidence="3" id="KW-1185">Reference proteome</keyword>
<dbReference type="Proteomes" id="UP000315440">
    <property type="component" value="Unassembled WGS sequence"/>
</dbReference>
<feature type="region of interest" description="Disordered" evidence="1">
    <location>
        <begin position="27"/>
        <end position="47"/>
    </location>
</feature>
<accession>A0A5C5ZMX3</accession>
<dbReference type="EMBL" id="SJPQ01000002">
    <property type="protein sequence ID" value="TWT88446.1"/>
    <property type="molecule type" value="Genomic_DNA"/>
</dbReference>
<reference evidence="2 3" key="1">
    <citation type="submission" date="2019-02" db="EMBL/GenBank/DDBJ databases">
        <title>Deep-cultivation of Planctomycetes and their phenomic and genomic characterization uncovers novel biology.</title>
        <authorList>
            <person name="Wiegand S."/>
            <person name="Jogler M."/>
            <person name="Boedeker C."/>
            <person name="Pinto D."/>
            <person name="Vollmers J."/>
            <person name="Rivas-Marin E."/>
            <person name="Kohn T."/>
            <person name="Peeters S.H."/>
            <person name="Heuer A."/>
            <person name="Rast P."/>
            <person name="Oberbeckmann S."/>
            <person name="Bunk B."/>
            <person name="Jeske O."/>
            <person name="Meyerdierks A."/>
            <person name="Storesund J.E."/>
            <person name="Kallscheuer N."/>
            <person name="Luecker S."/>
            <person name="Lage O.M."/>
            <person name="Pohl T."/>
            <person name="Merkel B.J."/>
            <person name="Hornburger P."/>
            <person name="Mueller R.-W."/>
            <person name="Bruemmer F."/>
            <person name="Labrenz M."/>
            <person name="Spormann A.M."/>
            <person name="Op Den Camp H."/>
            <person name="Overmann J."/>
            <person name="Amann R."/>
            <person name="Jetten M.S.M."/>
            <person name="Mascher T."/>
            <person name="Medema M.H."/>
            <person name="Devos D.P."/>
            <person name="Kaster A.-K."/>
            <person name="Ovreas L."/>
            <person name="Rohde M."/>
            <person name="Galperin M.Y."/>
            <person name="Jogler C."/>
        </authorList>
    </citation>
    <scope>NUCLEOTIDE SEQUENCE [LARGE SCALE GENOMIC DNA]</scope>
    <source>
        <strain evidence="2 3">Mal64</strain>
    </source>
</reference>
<feature type="region of interest" description="Disordered" evidence="1">
    <location>
        <begin position="61"/>
        <end position="102"/>
    </location>
</feature>
<comment type="caution">
    <text evidence="2">The sequence shown here is derived from an EMBL/GenBank/DDBJ whole genome shotgun (WGS) entry which is preliminary data.</text>
</comment>
<organism evidence="2 3">
    <name type="scientific">Pseudobythopirellula maris</name>
    <dbReference type="NCBI Taxonomy" id="2527991"/>
    <lineage>
        <taxon>Bacteria</taxon>
        <taxon>Pseudomonadati</taxon>
        <taxon>Planctomycetota</taxon>
        <taxon>Planctomycetia</taxon>
        <taxon>Pirellulales</taxon>
        <taxon>Lacipirellulaceae</taxon>
        <taxon>Pseudobythopirellula</taxon>
    </lineage>
</organism>
<evidence type="ECO:0000256" key="1">
    <source>
        <dbReference type="SAM" id="MobiDB-lite"/>
    </source>
</evidence>
<protein>
    <submittedName>
        <fullName evidence="2">Uncharacterized protein</fullName>
    </submittedName>
</protein>